<evidence type="ECO:0000256" key="1">
    <source>
        <dbReference type="SAM" id="SignalP"/>
    </source>
</evidence>
<dbReference type="OrthoDB" id="3256306at2759"/>
<reference evidence="2" key="1">
    <citation type="submission" date="2021-02" db="EMBL/GenBank/DDBJ databases">
        <title>Psilocybe cubensis genome.</title>
        <authorList>
            <person name="Mckernan K.J."/>
            <person name="Crawford S."/>
            <person name="Trippe A."/>
            <person name="Kane L.T."/>
            <person name="Mclaughlin S."/>
        </authorList>
    </citation>
    <scope>NUCLEOTIDE SEQUENCE [LARGE SCALE GENOMIC DNA]</scope>
    <source>
        <strain evidence="2">MGC-MH-2018</strain>
    </source>
</reference>
<keyword evidence="1" id="KW-0732">Signal</keyword>
<feature type="signal peptide" evidence="1">
    <location>
        <begin position="1"/>
        <end position="28"/>
    </location>
</feature>
<protein>
    <submittedName>
        <fullName evidence="2">Uncharacterized protein</fullName>
    </submittedName>
</protein>
<sequence length="320" mass="34132">MSLSQIMLTSTKLLTWSVFAIQLIGTLASPAVPLPLEVVHAEVASASEAEELVLTPAGKFPKSQVHEVPGGGRVEHDGETVHILSANGTTVSTAEFANLKRSTLERRNLPNGYVVLAYWSEGSIGNPINRFTSTWTVPDIPQSITGQTIFIFNGLEPSVGDAILQPVLQWGPSAAGGGNYWSIASWWVGPAGVFYTTPLGVTVGSSLTGVMTLESITTPNGVTTYNYNSVFSGFPLSSLSISSTRELPLAFEALEIYNTQSATGLPRGRTEMRDIDIVRRDGSRPSVSWVPTSNSANGFGVQIVANGVPHGRVDLIYPNQ</sequence>
<organism evidence="2">
    <name type="scientific">Psilocybe cubensis</name>
    <name type="common">Psychedelic mushroom</name>
    <name type="synonym">Stropharia cubensis</name>
    <dbReference type="NCBI Taxonomy" id="181762"/>
    <lineage>
        <taxon>Eukaryota</taxon>
        <taxon>Fungi</taxon>
        <taxon>Dikarya</taxon>
        <taxon>Basidiomycota</taxon>
        <taxon>Agaricomycotina</taxon>
        <taxon>Agaricomycetes</taxon>
        <taxon>Agaricomycetidae</taxon>
        <taxon>Agaricales</taxon>
        <taxon>Agaricineae</taxon>
        <taxon>Strophariaceae</taxon>
        <taxon>Psilocybe</taxon>
    </lineage>
</organism>
<proteinExistence type="predicted"/>
<dbReference type="AlphaFoldDB" id="A0A8H8CKR4"/>
<dbReference type="EMBL" id="JAFIQS010000005">
    <property type="protein sequence ID" value="KAG5168680.1"/>
    <property type="molecule type" value="Genomic_DNA"/>
</dbReference>
<name>A0A8H8CKR4_PSICU</name>
<comment type="caution">
    <text evidence="2">The sequence shown here is derived from an EMBL/GenBank/DDBJ whole genome shotgun (WGS) entry which is preliminary data.</text>
</comment>
<gene>
    <name evidence="2" type="ORF">JR316_005232</name>
</gene>
<feature type="chain" id="PRO_5034323898" evidence="1">
    <location>
        <begin position="29"/>
        <end position="320"/>
    </location>
</feature>
<accession>A0A8H8CKR4</accession>
<evidence type="ECO:0000313" key="2">
    <source>
        <dbReference type="EMBL" id="KAG5168680.1"/>
    </source>
</evidence>